<keyword evidence="1" id="KW-0732">Signal</keyword>
<sequence>MKRLLLLALLALSVTTLTRAATRLELGLWMRAIDAKTVSVQKHLAAGRQDDAIADAQALQKLYADMAIYFERDYPAADAVGFSRDGEKWAAAIPGHVANGDLTAATQAARAISLACNDCHDPYKPLP</sequence>
<feature type="signal peptide" evidence="1">
    <location>
        <begin position="1"/>
        <end position="20"/>
    </location>
</feature>
<dbReference type="EMBL" id="JAJTWU010000002">
    <property type="protein sequence ID" value="MCE4553991.1"/>
    <property type="molecule type" value="Genomic_DNA"/>
</dbReference>
<keyword evidence="3" id="KW-1185">Reference proteome</keyword>
<evidence type="ECO:0000313" key="2">
    <source>
        <dbReference type="EMBL" id="MCE4553991.1"/>
    </source>
</evidence>
<dbReference type="RefSeq" id="WP_233370765.1">
    <property type="nucleotide sequence ID" value="NZ_JAJTWU010000002.1"/>
</dbReference>
<protein>
    <recommendedName>
        <fullName evidence="4">Cytochrome c</fullName>
    </recommendedName>
</protein>
<organism evidence="2 3">
    <name type="scientific">Pelomonas cellulosilytica</name>
    <dbReference type="NCBI Taxonomy" id="2906762"/>
    <lineage>
        <taxon>Bacteria</taxon>
        <taxon>Pseudomonadati</taxon>
        <taxon>Pseudomonadota</taxon>
        <taxon>Betaproteobacteria</taxon>
        <taxon>Burkholderiales</taxon>
        <taxon>Sphaerotilaceae</taxon>
        <taxon>Roseateles</taxon>
    </lineage>
</organism>
<proteinExistence type="predicted"/>
<feature type="chain" id="PRO_5046073182" description="Cytochrome c" evidence="1">
    <location>
        <begin position="21"/>
        <end position="127"/>
    </location>
</feature>
<accession>A0ABS8XMJ1</accession>
<gene>
    <name evidence="2" type="ORF">LXT13_05935</name>
</gene>
<comment type="caution">
    <text evidence="2">The sequence shown here is derived from an EMBL/GenBank/DDBJ whole genome shotgun (WGS) entry which is preliminary data.</text>
</comment>
<dbReference type="SUPFAM" id="SSF47175">
    <property type="entry name" value="Cytochromes"/>
    <property type="match status" value="1"/>
</dbReference>
<reference evidence="2 3" key="1">
    <citation type="submission" date="2021-12" db="EMBL/GenBank/DDBJ databases">
        <title>Genome seq of P8.</title>
        <authorList>
            <person name="Seo T."/>
        </authorList>
    </citation>
    <scope>NUCLEOTIDE SEQUENCE [LARGE SCALE GENOMIC DNA]</scope>
    <source>
        <strain evidence="2 3">P8</strain>
    </source>
</reference>
<dbReference type="Proteomes" id="UP001200741">
    <property type="component" value="Unassembled WGS sequence"/>
</dbReference>
<name>A0ABS8XMJ1_9BURK</name>
<evidence type="ECO:0000313" key="3">
    <source>
        <dbReference type="Proteomes" id="UP001200741"/>
    </source>
</evidence>
<dbReference type="InterPro" id="IPR010980">
    <property type="entry name" value="Cyt_c/b562"/>
</dbReference>
<evidence type="ECO:0008006" key="4">
    <source>
        <dbReference type="Google" id="ProtNLM"/>
    </source>
</evidence>
<evidence type="ECO:0000256" key="1">
    <source>
        <dbReference type="SAM" id="SignalP"/>
    </source>
</evidence>